<feature type="transmembrane region" description="Helical" evidence="7">
    <location>
        <begin position="88"/>
        <end position="113"/>
    </location>
</feature>
<dbReference type="InterPro" id="IPR050366">
    <property type="entry name" value="BP-dependent_transpt_permease"/>
</dbReference>
<feature type="transmembrane region" description="Helical" evidence="7">
    <location>
        <begin position="203"/>
        <end position="232"/>
    </location>
</feature>
<dbReference type="PANTHER" id="PTHR43386">
    <property type="entry name" value="OLIGOPEPTIDE TRANSPORT SYSTEM PERMEASE PROTEIN APPC"/>
    <property type="match status" value="1"/>
</dbReference>
<accession>A0A1I6KAR0</accession>
<gene>
    <name evidence="9" type="ORF">SAMN05192580_1513</name>
</gene>
<keyword evidence="6 7" id="KW-0472">Membrane</keyword>
<dbReference type="GO" id="GO:0005886">
    <property type="term" value="C:plasma membrane"/>
    <property type="evidence" value="ECO:0007669"/>
    <property type="project" value="UniProtKB-SubCell"/>
</dbReference>
<proteinExistence type="inferred from homology"/>
<dbReference type="CDD" id="cd06261">
    <property type="entry name" value="TM_PBP2"/>
    <property type="match status" value="1"/>
</dbReference>
<feature type="transmembrane region" description="Helical" evidence="7">
    <location>
        <begin position="125"/>
        <end position="145"/>
    </location>
</feature>
<dbReference type="PROSITE" id="PS50928">
    <property type="entry name" value="ABC_TM1"/>
    <property type="match status" value="1"/>
</dbReference>
<evidence type="ECO:0000259" key="8">
    <source>
        <dbReference type="PROSITE" id="PS50928"/>
    </source>
</evidence>
<feature type="transmembrane region" description="Helical" evidence="7">
    <location>
        <begin position="252"/>
        <end position="275"/>
    </location>
</feature>
<comment type="subcellular location">
    <subcellularLocation>
        <location evidence="1 7">Cell membrane</location>
        <topology evidence="1 7">Multi-pass membrane protein</topology>
    </subcellularLocation>
</comment>
<feature type="transmembrane region" description="Helical" evidence="7">
    <location>
        <begin position="21"/>
        <end position="44"/>
    </location>
</feature>
<dbReference type="Pfam" id="PF00528">
    <property type="entry name" value="BPD_transp_1"/>
    <property type="match status" value="1"/>
</dbReference>
<feature type="transmembrane region" description="Helical" evidence="7">
    <location>
        <begin position="151"/>
        <end position="168"/>
    </location>
</feature>
<dbReference type="GO" id="GO:0055085">
    <property type="term" value="P:transmembrane transport"/>
    <property type="evidence" value="ECO:0007669"/>
    <property type="project" value="InterPro"/>
</dbReference>
<dbReference type="AlphaFoldDB" id="A0A1I6KAR0"/>
<evidence type="ECO:0000256" key="4">
    <source>
        <dbReference type="ARBA" id="ARBA00022692"/>
    </source>
</evidence>
<evidence type="ECO:0000256" key="1">
    <source>
        <dbReference type="ARBA" id="ARBA00004651"/>
    </source>
</evidence>
<evidence type="ECO:0000256" key="7">
    <source>
        <dbReference type="RuleBase" id="RU363032"/>
    </source>
</evidence>
<dbReference type="Gene3D" id="1.10.3720.10">
    <property type="entry name" value="MetI-like"/>
    <property type="match status" value="1"/>
</dbReference>
<evidence type="ECO:0000256" key="3">
    <source>
        <dbReference type="ARBA" id="ARBA00022475"/>
    </source>
</evidence>
<protein>
    <submittedName>
        <fullName evidence="9">Peptide/nickel transport system permease protein</fullName>
    </submittedName>
</protein>
<dbReference type="InterPro" id="IPR035906">
    <property type="entry name" value="MetI-like_sf"/>
</dbReference>
<dbReference type="STRING" id="1166337.SAMN05192580_1513"/>
<sequence length="285" mass="29661">MTRGCVMAEPRASLHPRRRRIDGVTAGLTLLAIIAFAVVAGPWLSPYGYDEQALALLGQPRPPSLSHWLGTDELGRDVLTRLLYGGRISLAVGLAGAAVATGAGTLIGALAGYFGGWIDQLLMRFTDVMLSIPALPLVLVIAGLIRPAPTLLVLLIATLIWPGAARLVRSHVRSIRKLDYVAAAQTLGAGSARIIARHVLPNAVPAIAVSATIAVGGAIMLESALSFLGFGIQPPVPTWGNLLNEAAPWLVSAPWMSIPPGALILLSVVAVNLVGDGLRVRGSGL</sequence>
<dbReference type="EMBL" id="FOZG01000001">
    <property type="protein sequence ID" value="SFR88296.1"/>
    <property type="molecule type" value="Genomic_DNA"/>
</dbReference>
<evidence type="ECO:0000313" key="9">
    <source>
        <dbReference type="EMBL" id="SFR88296.1"/>
    </source>
</evidence>
<dbReference type="InterPro" id="IPR000515">
    <property type="entry name" value="MetI-like"/>
</dbReference>
<dbReference type="PANTHER" id="PTHR43386:SF23">
    <property type="entry name" value="ABC TRANSPORTER"/>
    <property type="match status" value="1"/>
</dbReference>
<feature type="domain" description="ABC transmembrane type-1" evidence="8">
    <location>
        <begin position="86"/>
        <end position="275"/>
    </location>
</feature>
<dbReference type="InterPro" id="IPR025966">
    <property type="entry name" value="OppC_N"/>
</dbReference>
<keyword evidence="5 7" id="KW-1133">Transmembrane helix</keyword>
<evidence type="ECO:0000313" key="10">
    <source>
        <dbReference type="Proteomes" id="UP000198824"/>
    </source>
</evidence>
<comment type="similarity">
    <text evidence="7">Belongs to the binding-protein-dependent transport system permease family.</text>
</comment>
<name>A0A1I6KAR0_9SPHN</name>
<keyword evidence="10" id="KW-1185">Reference proteome</keyword>
<keyword evidence="3" id="KW-1003">Cell membrane</keyword>
<dbReference type="SUPFAM" id="SSF161098">
    <property type="entry name" value="MetI-like"/>
    <property type="match status" value="1"/>
</dbReference>
<dbReference type="Pfam" id="PF12911">
    <property type="entry name" value="OppC_N"/>
    <property type="match status" value="1"/>
</dbReference>
<evidence type="ECO:0000256" key="6">
    <source>
        <dbReference type="ARBA" id="ARBA00023136"/>
    </source>
</evidence>
<reference evidence="9 10" key="1">
    <citation type="submission" date="2016-10" db="EMBL/GenBank/DDBJ databases">
        <authorList>
            <person name="de Groot N.N."/>
        </authorList>
    </citation>
    <scope>NUCLEOTIDE SEQUENCE [LARGE SCALE GENOMIC DNA]</scope>
    <source>
        <strain evidence="9 10">S5-249</strain>
    </source>
</reference>
<keyword evidence="2 7" id="KW-0813">Transport</keyword>
<keyword evidence="4 7" id="KW-0812">Transmembrane</keyword>
<evidence type="ECO:0000256" key="5">
    <source>
        <dbReference type="ARBA" id="ARBA00022989"/>
    </source>
</evidence>
<organism evidence="9 10">
    <name type="scientific">Sphingomonas jatrophae</name>
    <dbReference type="NCBI Taxonomy" id="1166337"/>
    <lineage>
        <taxon>Bacteria</taxon>
        <taxon>Pseudomonadati</taxon>
        <taxon>Pseudomonadota</taxon>
        <taxon>Alphaproteobacteria</taxon>
        <taxon>Sphingomonadales</taxon>
        <taxon>Sphingomonadaceae</taxon>
        <taxon>Sphingomonas</taxon>
    </lineage>
</organism>
<evidence type="ECO:0000256" key="2">
    <source>
        <dbReference type="ARBA" id="ARBA00022448"/>
    </source>
</evidence>
<dbReference type="Proteomes" id="UP000198824">
    <property type="component" value="Unassembled WGS sequence"/>
</dbReference>